<keyword evidence="6 14" id="KW-0256">Endoplasmic reticulum</keyword>
<keyword evidence="21" id="KW-1185">Reference proteome</keyword>
<dbReference type="AlphaFoldDB" id="A0AAW2YX53"/>
<dbReference type="InterPro" id="IPR006900">
    <property type="entry name" value="Sec23/24_helical_dom"/>
</dbReference>
<comment type="subcellular location">
    <subcellularLocation>
        <location evidence="14">Cytoplasmic vesicle</location>
        <location evidence="14">COPII-coated vesicle membrane</location>
        <topology evidence="14">Peripheral membrane protein</topology>
        <orientation evidence="14">Cytoplasmic side</orientation>
    </subcellularLocation>
    <subcellularLocation>
        <location evidence="14">Endoplasmic reticulum membrane</location>
        <topology evidence="14">Peripheral membrane protein</topology>
        <orientation evidence="14">Cytoplasmic side</orientation>
    </subcellularLocation>
    <subcellularLocation>
        <location evidence="1">Golgi apparatus membrane</location>
        <topology evidence="1">Peripheral membrane protein</topology>
        <orientation evidence="1">Cytoplasmic side</orientation>
    </subcellularLocation>
</comment>
<dbReference type="Gene3D" id="3.40.50.410">
    <property type="entry name" value="von Willebrand factor, type A domain"/>
    <property type="match status" value="1"/>
</dbReference>
<reference evidence="20 21" key="1">
    <citation type="submission" date="2024-03" db="EMBL/GenBank/DDBJ databases">
        <title>The Acrasis kona genome and developmental transcriptomes reveal deep origins of eukaryotic multicellular pathways.</title>
        <authorList>
            <person name="Sheikh S."/>
            <person name="Fu C.-J."/>
            <person name="Brown M.W."/>
            <person name="Baldauf S.L."/>
        </authorList>
    </citation>
    <scope>NUCLEOTIDE SEQUENCE [LARGE SCALE GENOMIC DNA]</scope>
    <source>
        <strain evidence="20 21">ATCC MYA-3509</strain>
    </source>
</reference>
<gene>
    <name evidence="20" type="ORF">AKO1_011270</name>
</gene>
<evidence type="ECO:0000256" key="2">
    <source>
        <dbReference type="ARBA" id="ARBA00009210"/>
    </source>
</evidence>
<dbReference type="InterPro" id="IPR036180">
    <property type="entry name" value="Gelsolin-like_dom_sf"/>
</dbReference>
<dbReference type="Pfam" id="PF00626">
    <property type="entry name" value="Gelsolin"/>
    <property type="match status" value="1"/>
</dbReference>
<evidence type="ECO:0000256" key="13">
    <source>
        <dbReference type="ARBA" id="ARBA00025471"/>
    </source>
</evidence>
<evidence type="ECO:0000313" key="20">
    <source>
        <dbReference type="EMBL" id="KAL0481516.1"/>
    </source>
</evidence>
<accession>A0AAW2YX53</accession>
<dbReference type="Gene3D" id="2.30.30.380">
    <property type="entry name" value="Zn-finger domain of Sec23/24"/>
    <property type="match status" value="1"/>
</dbReference>
<sequence length="766" mass="86562">MNYQENENQNGLRHSFNVLPSNRLEASRLVLPVGALYTPLKPVTNPLVLKYDPVFCKGCRSILNPYCRPNFQSKTWDCPICQARNMFPPAYHGCSETNAPAEVLSQYTTIEYELNRPPGNPPIFLYVLDTCLPEEELSLLKDSILMSINLLPQESLVGLITFGTTAQVYELGFAECSKAYVFRGDKSPTHEQVQDQLGLRSSTFQSQPANPQSNLQGNINPCTSQVASRFILPLSHCESMLTTIIEELQVDPWPVKPKRRFRRCTGVAIGIATSLLECSFSNSGARIMSFLGGPCTLGDGQIAGLELTEVIRMHNDLRNDKAPHFKKAVKYYQNLTQRLVQNGHCLDVFAACLDQVGVAEMKSCCENTGGVLIITDTFENEIYQESLKRLFTTNEGNLTMAFNATIEVQVSQEIKICGAIGPLTSMNVKNNHVSETELGYGNTNAWKLNSLMPTSTIAFYFDIVNQTTNPGSPFRFFQYLTSYQHPSGYFRLRVTTQYLRWVEGDQNLNEIKVGFDQDAAAVLISRLSVFKAESEYLFDVLRWLDRSLIRLVTRFGEYRQQSADGLALAPNFSLFPQFMYHLRRSQFLRVFNSSPDETAFFRLWLNRENTFNCILMIQPTLHSYAAGQAYPMTVQLDSVSVRPNVILLLDTFFAVVVHHGEQIAGWRKAGFDQKPEFAYLKELQEQPVKDAQQLMEGRFPYPRFLECDEGGSQARFLIAKINPSVTHHTSSYNASPNANNTVVLTDDASMQVFMEYLKNLAWESRT</sequence>
<feature type="domain" description="Sec23/Sec24 beta-sandwich" evidence="19">
    <location>
        <begin position="401"/>
        <end position="501"/>
    </location>
</feature>
<protein>
    <recommendedName>
        <fullName evidence="3 14">Protein transport protein SEC23</fullName>
    </recommendedName>
</protein>
<comment type="caution">
    <text evidence="20">The sequence shown here is derived from an EMBL/GenBank/DDBJ whole genome shotgun (WGS) entry which is preliminary data.</text>
</comment>
<evidence type="ECO:0000256" key="5">
    <source>
        <dbReference type="ARBA" id="ARBA00022723"/>
    </source>
</evidence>
<evidence type="ECO:0000256" key="6">
    <source>
        <dbReference type="ARBA" id="ARBA00022824"/>
    </source>
</evidence>
<dbReference type="FunFam" id="3.40.20.10:FF:000041">
    <property type="entry name" value="Protein transport protein SEC23"/>
    <property type="match status" value="1"/>
</dbReference>
<dbReference type="Pfam" id="PF04811">
    <property type="entry name" value="Sec23_trunk"/>
    <property type="match status" value="1"/>
</dbReference>
<dbReference type="GO" id="GO:0005096">
    <property type="term" value="F:GTPase activator activity"/>
    <property type="evidence" value="ECO:0007669"/>
    <property type="project" value="TreeGrafter"/>
</dbReference>
<evidence type="ECO:0000256" key="7">
    <source>
        <dbReference type="ARBA" id="ARBA00022833"/>
    </source>
</evidence>
<evidence type="ECO:0000259" key="16">
    <source>
        <dbReference type="Pfam" id="PF04810"/>
    </source>
</evidence>
<dbReference type="Gene3D" id="2.60.40.1670">
    <property type="entry name" value="beta-sandwich domain of Sec23/24"/>
    <property type="match status" value="1"/>
</dbReference>
<keyword evidence="5 14" id="KW-0479">Metal-binding</keyword>
<name>A0AAW2YX53_9EUKA</name>
<keyword evidence="14" id="KW-0963">Cytoplasm</keyword>
<dbReference type="GO" id="GO:0008270">
    <property type="term" value="F:zinc ion binding"/>
    <property type="evidence" value="ECO:0007669"/>
    <property type="project" value="InterPro"/>
</dbReference>
<dbReference type="InterPro" id="IPR029006">
    <property type="entry name" value="ADF-H/Gelsolin-like_dom_sf"/>
</dbReference>
<keyword evidence="11 14" id="KW-0472">Membrane</keyword>
<feature type="domain" description="Zinc finger Sec23/Sec24-type" evidence="16">
    <location>
        <begin position="53"/>
        <end position="91"/>
    </location>
</feature>
<evidence type="ECO:0000256" key="14">
    <source>
        <dbReference type="RuleBase" id="RU365030"/>
    </source>
</evidence>
<dbReference type="GO" id="GO:0006886">
    <property type="term" value="P:intracellular protein transport"/>
    <property type="evidence" value="ECO:0007669"/>
    <property type="project" value="InterPro"/>
</dbReference>
<evidence type="ECO:0000259" key="19">
    <source>
        <dbReference type="Pfam" id="PF08033"/>
    </source>
</evidence>
<dbReference type="InterPro" id="IPR006895">
    <property type="entry name" value="Znf_Sec23_Sec24"/>
</dbReference>
<feature type="domain" description="Sec23/Sec24 helical" evidence="18">
    <location>
        <begin position="516"/>
        <end position="614"/>
    </location>
</feature>
<dbReference type="PANTHER" id="PTHR11141:SF0">
    <property type="entry name" value="PROTEIN TRANSPORT PROTEIN SEC23"/>
    <property type="match status" value="1"/>
</dbReference>
<evidence type="ECO:0000256" key="12">
    <source>
        <dbReference type="ARBA" id="ARBA00023329"/>
    </source>
</evidence>
<evidence type="ECO:0000256" key="3">
    <source>
        <dbReference type="ARBA" id="ARBA00021212"/>
    </source>
</evidence>
<comment type="similarity">
    <text evidence="2 14">Belongs to the SEC23/SEC24 family. SEC23 subfamily.</text>
</comment>
<keyword evidence="4 14" id="KW-0813">Transport</keyword>
<evidence type="ECO:0000259" key="17">
    <source>
        <dbReference type="Pfam" id="PF04811"/>
    </source>
</evidence>
<dbReference type="Proteomes" id="UP001431209">
    <property type="component" value="Unassembled WGS sequence"/>
</dbReference>
<dbReference type="GO" id="GO:0070971">
    <property type="term" value="C:endoplasmic reticulum exit site"/>
    <property type="evidence" value="ECO:0007669"/>
    <property type="project" value="TreeGrafter"/>
</dbReference>
<dbReference type="FunFam" id="2.30.30.380:FF:000001">
    <property type="entry name" value="Protein transport protein SEC23"/>
    <property type="match status" value="1"/>
</dbReference>
<dbReference type="InterPro" id="IPR007123">
    <property type="entry name" value="Gelsolin-like_dom"/>
</dbReference>
<dbReference type="Gene3D" id="1.20.120.730">
    <property type="entry name" value="Sec23/Sec24 helical domain"/>
    <property type="match status" value="1"/>
</dbReference>
<dbReference type="FunFam" id="3.40.50.410:FF:000008">
    <property type="entry name" value="Protein transport protein SEC23"/>
    <property type="match status" value="1"/>
</dbReference>
<evidence type="ECO:0000313" key="21">
    <source>
        <dbReference type="Proteomes" id="UP001431209"/>
    </source>
</evidence>
<keyword evidence="10" id="KW-0333">Golgi apparatus</keyword>
<evidence type="ECO:0000256" key="8">
    <source>
        <dbReference type="ARBA" id="ARBA00022892"/>
    </source>
</evidence>
<dbReference type="GO" id="GO:0090110">
    <property type="term" value="P:COPII-coated vesicle cargo loading"/>
    <property type="evidence" value="ECO:0007669"/>
    <property type="project" value="TreeGrafter"/>
</dbReference>
<dbReference type="InterPro" id="IPR037364">
    <property type="entry name" value="Sec23"/>
</dbReference>
<dbReference type="InterPro" id="IPR012990">
    <property type="entry name" value="Beta-sandwich_Sec23_24"/>
</dbReference>
<dbReference type="InterPro" id="IPR036175">
    <property type="entry name" value="Sec23/24_helical_dom_sf"/>
</dbReference>
<dbReference type="GO" id="GO:0000139">
    <property type="term" value="C:Golgi membrane"/>
    <property type="evidence" value="ECO:0007669"/>
    <property type="project" value="UniProtKB-SubCell"/>
</dbReference>
<dbReference type="SUPFAM" id="SSF81995">
    <property type="entry name" value="beta-sandwich domain of Sec23/24"/>
    <property type="match status" value="1"/>
</dbReference>
<dbReference type="GO" id="GO:0030127">
    <property type="term" value="C:COPII vesicle coat"/>
    <property type="evidence" value="ECO:0007669"/>
    <property type="project" value="InterPro"/>
</dbReference>
<keyword evidence="9 14" id="KW-0653">Protein transport</keyword>
<dbReference type="InterPro" id="IPR036465">
    <property type="entry name" value="vWFA_dom_sf"/>
</dbReference>
<evidence type="ECO:0000256" key="10">
    <source>
        <dbReference type="ARBA" id="ARBA00023034"/>
    </source>
</evidence>
<dbReference type="GO" id="GO:0005789">
    <property type="term" value="C:endoplasmic reticulum membrane"/>
    <property type="evidence" value="ECO:0007669"/>
    <property type="project" value="UniProtKB-SubCell"/>
</dbReference>
<dbReference type="EMBL" id="JAOPGA020000768">
    <property type="protein sequence ID" value="KAL0481516.1"/>
    <property type="molecule type" value="Genomic_DNA"/>
</dbReference>
<keyword evidence="12 14" id="KW-0968">Cytoplasmic vesicle</keyword>
<evidence type="ECO:0000256" key="11">
    <source>
        <dbReference type="ARBA" id="ARBA00023136"/>
    </source>
</evidence>
<evidence type="ECO:0000259" key="15">
    <source>
        <dbReference type="Pfam" id="PF00626"/>
    </source>
</evidence>
<dbReference type="Pfam" id="PF04810">
    <property type="entry name" value="zf-Sec23_Sec24"/>
    <property type="match status" value="1"/>
</dbReference>
<dbReference type="Pfam" id="PF04815">
    <property type="entry name" value="Sec23_helical"/>
    <property type="match status" value="1"/>
</dbReference>
<keyword evidence="7 14" id="KW-0862">Zinc</keyword>
<dbReference type="SUPFAM" id="SSF82919">
    <property type="entry name" value="Zn-finger domain of Sec23/24"/>
    <property type="match status" value="1"/>
</dbReference>
<feature type="domain" description="Sec23/Sec24 trunk" evidence="17">
    <location>
        <begin position="120"/>
        <end position="390"/>
    </location>
</feature>
<dbReference type="PANTHER" id="PTHR11141">
    <property type="entry name" value="PROTEIN TRANSPORT PROTEIN SEC23"/>
    <property type="match status" value="1"/>
</dbReference>
<evidence type="ECO:0000256" key="9">
    <source>
        <dbReference type="ARBA" id="ARBA00022927"/>
    </source>
</evidence>
<dbReference type="SUPFAM" id="SSF53300">
    <property type="entry name" value="vWA-like"/>
    <property type="match status" value="1"/>
</dbReference>
<evidence type="ECO:0000256" key="4">
    <source>
        <dbReference type="ARBA" id="ARBA00022448"/>
    </source>
</evidence>
<proteinExistence type="inferred from homology"/>
<feature type="domain" description="Gelsolin-like" evidence="15">
    <location>
        <begin position="633"/>
        <end position="717"/>
    </location>
</feature>
<dbReference type="SUPFAM" id="SSF82754">
    <property type="entry name" value="C-terminal, gelsolin-like domain of Sec23/24"/>
    <property type="match status" value="1"/>
</dbReference>
<comment type="function">
    <text evidence="13 14">Component of the coat protein complex II (COPII) which promotes the formation of transport vesicles from the endoplasmic reticulum (ER). The coat has two main functions, the physical deformation of the endoplasmic reticulum membrane into vesicles and the selection of cargo molecules.</text>
</comment>
<organism evidence="20 21">
    <name type="scientific">Acrasis kona</name>
    <dbReference type="NCBI Taxonomy" id="1008807"/>
    <lineage>
        <taxon>Eukaryota</taxon>
        <taxon>Discoba</taxon>
        <taxon>Heterolobosea</taxon>
        <taxon>Tetramitia</taxon>
        <taxon>Eutetramitia</taxon>
        <taxon>Acrasidae</taxon>
        <taxon>Acrasis</taxon>
    </lineage>
</organism>
<evidence type="ECO:0000259" key="18">
    <source>
        <dbReference type="Pfam" id="PF04815"/>
    </source>
</evidence>
<evidence type="ECO:0000256" key="1">
    <source>
        <dbReference type="ARBA" id="ARBA00004255"/>
    </source>
</evidence>
<dbReference type="SUPFAM" id="SSF81811">
    <property type="entry name" value="Helical domain of Sec23/24"/>
    <property type="match status" value="1"/>
</dbReference>
<dbReference type="InterPro" id="IPR036174">
    <property type="entry name" value="Znf_Sec23_Sec24_sf"/>
</dbReference>
<dbReference type="InterPro" id="IPR006896">
    <property type="entry name" value="Sec23/24_trunk_dom"/>
</dbReference>
<dbReference type="FunFam" id="1.20.120.730:FF:000005">
    <property type="entry name" value="Protein transport protein SEC23"/>
    <property type="match status" value="1"/>
</dbReference>
<dbReference type="Pfam" id="PF08033">
    <property type="entry name" value="Sec23_BS"/>
    <property type="match status" value="1"/>
</dbReference>
<keyword evidence="8 14" id="KW-0931">ER-Golgi transport</keyword>
<dbReference type="Gene3D" id="3.40.20.10">
    <property type="entry name" value="Severin"/>
    <property type="match status" value="1"/>
</dbReference>